<dbReference type="Pfam" id="PF00229">
    <property type="entry name" value="TNF"/>
    <property type="match status" value="1"/>
</dbReference>
<proteinExistence type="inferred from homology"/>
<dbReference type="SUPFAM" id="SSF49842">
    <property type="entry name" value="TNF-like"/>
    <property type="match status" value="1"/>
</dbReference>
<dbReference type="EMBL" id="JAFIRN010000017">
    <property type="protein sequence ID" value="KAG5832743.1"/>
    <property type="molecule type" value="Genomic_DNA"/>
</dbReference>
<comment type="subcellular location">
    <subcellularLocation>
        <location evidence="1">Membrane</location>
    </subcellularLocation>
</comment>
<keyword evidence="4" id="KW-0472">Membrane</keyword>
<dbReference type="SMART" id="SM00207">
    <property type="entry name" value="TNF"/>
    <property type="match status" value="1"/>
</dbReference>
<dbReference type="InterPro" id="IPR008983">
    <property type="entry name" value="Tumour_necrosis_fac-like_dom"/>
</dbReference>
<comment type="similarity">
    <text evidence="2">Belongs to the tumor necrosis factor family.</text>
</comment>
<dbReference type="AlphaFoldDB" id="A0A9D3LQF0"/>
<dbReference type="GO" id="GO:0006955">
    <property type="term" value="P:immune response"/>
    <property type="evidence" value="ECO:0007669"/>
    <property type="project" value="InterPro"/>
</dbReference>
<comment type="caution">
    <text evidence="6">The sequence shown here is derived from an EMBL/GenBank/DDBJ whole genome shotgun (WGS) entry which is preliminary data.</text>
</comment>
<evidence type="ECO:0000259" key="5">
    <source>
        <dbReference type="PROSITE" id="PS50049"/>
    </source>
</evidence>
<reference evidence="6" key="1">
    <citation type="submission" date="2021-01" db="EMBL/GenBank/DDBJ databases">
        <title>A chromosome-scale assembly of European eel, Anguilla anguilla.</title>
        <authorList>
            <person name="Henkel C."/>
            <person name="Jong-Raadsen S.A."/>
            <person name="Dufour S."/>
            <person name="Weltzien F.-A."/>
            <person name="Palstra A.P."/>
            <person name="Pelster B."/>
            <person name="Spaink H.P."/>
            <person name="Van Den Thillart G.E."/>
            <person name="Jansen H."/>
            <person name="Zahm M."/>
            <person name="Klopp C."/>
            <person name="Cedric C."/>
            <person name="Louis A."/>
            <person name="Berthelot C."/>
            <person name="Parey E."/>
            <person name="Roest Crollius H."/>
            <person name="Montfort J."/>
            <person name="Robinson-Rechavi M."/>
            <person name="Bucao C."/>
            <person name="Bouchez O."/>
            <person name="Gislard M."/>
            <person name="Lluch J."/>
            <person name="Milhes M."/>
            <person name="Lampietro C."/>
            <person name="Lopez Roques C."/>
            <person name="Donnadieu C."/>
            <person name="Braasch I."/>
            <person name="Desvignes T."/>
            <person name="Postlethwait J."/>
            <person name="Bobe J."/>
            <person name="Guiguen Y."/>
            <person name="Dirks R."/>
        </authorList>
    </citation>
    <scope>NUCLEOTIDE SEQUENCE</scope>
    <source>
        <strain evidence="6">Tag_6206</strain>
        <tissue evidence="6">Liver</tissue>
    </source>
</reference>
<evidence type="ECO:0000256" key="2">
    <source>
        <dbReference type="ARBA" id="ARBA00008670"/>
    </source>
</evidence>
<dbReference type="GO" id="GO:0005125">
    <property type="term" value="F:cytokine activity"/>
    <property type="evidence" value="ECO:0007669"/>
    <property type="project" value="UniProtKB-KW"/>
</dbReference>
<evidence type="ECO:0000256" key="4">
    <source>
        <dbReference type="ARBA" id="ARBA00023136"/>
    </source>
</evidence>
<name>A0A9D3LQF0_ANGAN</name>
<organism evidence="6 7">
    <name type="scientific">Anguilla anguilla</name>
    <name type="common">European freshwater eel</name>
    <name type="synonym">Muraena anguilla</name>
    <dbReference type="NCBI Taxonomy" id="7936"/>
    <lineage>
        <taxon>Eukaryota</taxon>
        <taxon>Metazoa</taxon>
        <taxon>Chordata</taxon>
        <taxon>Craniata</taxon>
        <taxon>Vertebrata</taxon>
        <taxon>Euteleostomi</taxon>
        <taxon>Actinopterygii</taxon>
        <taxon>Neopterygii</taxon>
        <taxon>Teleostei</taxon>
        <taxon>Anguilliformes</taxon>
        <taxon>Anguillidae</taxon>
        <taxon>Anguilla</taxon>
    </lineage>
</organism>
<dbReference type="Gene3D" id="2.60.120.40">
    <property type="match status" value="1"/>
</dbReference>
<evidence type="ECO:0000313" key="6">
    <source>
        <dbReference type="EMBL" id="KAG5832743.1"/>
    </source>
</evidence>
<sequence length="142" mass="16267">MKPSKPTAHLTVGRIRPRADGIMLWNTEGGAITHELDYRDGGLQVQKEGFYFVYSKLYFVEPSCAMFTHSVLRRTSRYLGADMELMESRRFHCTRSTRELLSSYLGGVFHLFKGDTILVKAENHTLIALRGSYDNFFGAYMI</sequence>
<keyword evidence="3" id="KW-0202">Cytokine</keyword>
<dbReference type="Proteomes" id="UP001044222">
    <property type="component" value="Chromosome 17"/>
</dbReference>
<dbReference type="InterPro" id="IPR006052">
    <property type="entry name" value="TNF_dom"/>
</dbReference>
<protein>
    <recommendedName>
        <fullName evidence="5">THD domain-containing protein</fullName>
    </recommendedName>
</protein>
<dbReference type="GO" id="GO:0005164">
    <property type="term" value="F:tumor necrosis factor receptor binding"/>
    <property type="evidence" value="ECO:0007669"/>
    <property type="project" value="InterPro"/>
</dbReference>
<keyword evidence="7" id="KW-1185">Reference proteome</keyword>
<dbReference type="GO" id="GO:0016020">
    <property type="term" value="C:membrane"/>
    <property type="evidence" value="ECO:0007669"/>
    <property type="project" value="UniProtKB-SubCell"/>
</dbReference>
<gene>
    <name evidence="6" type="ORF">ANANG_G00294390</name>
</gene>
<dbReference type="PROSITE" id="PS50049">
    <property type="entry name" value="THD_2"/>
    <property type="match status" value="1"/>
</dbReference>
<accession>A0A9D3LQF0</accession>
<dbReference type="GO" id="GO:0005615">
    <property type="term" value="C:extracellular space"/>
    <property type="evidence" value="ECO:0007669"/>
    <property type="project" value="UniProtKB-KW"/>
</dbReference>
<dbReference type="PANTHER" id="PTHR11471:SF34">
    <property type="entry name" value="TUMOR NECROSIS FACTOR LIGAND SUPERFAMILY MEMBER 14"/>
    <property type="match status" value="1"/>
</dbReference>
<dbReference type="InterPro" id="IPR021184">
    <property type="entry name" value="TNF_CS"/>
</dbReference>
<dbReference type="PROSITE" id="PS00251">
    <property type="entry name" value="THD_1"/>
    <property type="match status" value="1"/>
</dbReference>
<dbReference type="PANTHER" id="PTHR11471">
    <property type="entry name" value="TUMOR NECROSIS FACTOR FAMILY MEMBER"/>
    <property type="match status" value="1"/>
</dbReference>
<dbReference type="CDD" id="cd00184">
    <property type="entry name" value="TNF"/>
    <property type="match status" value="1"/>
</dbReference>
<feature type="domain" description="THD" evidence="5">
    <location>
        <begin position="6"/>
        <end position="142"/>
    </location>
</feature>
<evidence type="ECO:0000313" key="7">
    <source>
        <dbReference type="Proteomes" id="UP001044222"/>
    </source>
</evidence>
<evidence type="ECO:0000256" key="1">
    <source>
        <dbReference type="ARBA" id="ARBA00004370"/>
    </source>
</evidence>
<evidence type="ECO:0000256" key="3">
    <source>
        <dbReference type="ARBA" id="ARBA00022514"/>
    </source>
</evidence>